<evidence type="ECO:0000313" key="4">
    <source>
        <dbReference type="Proteomes" id="UP000076408"/>
    </source>
</evidence>
<sequence>MSKRNVAFIKPDEPDFLKRMKAQIGYREGPSIDDKREAIENFDDSDDEEQEDEKPQVVVIKEGDLTEAEAAQAFKEESEKPADLNQKVVFKSRKPKPEKDEENPKPKPENKKDKKDKKAKQKQEKSKLSFNDEDEEEY</sequence>
<feature type="domain" description="DUF4604" evidence="2">
    <location>
        <begin position="4"/>
        <end position="134"/>
    </location>
</feature>
<dbReference type="Proteomes" id="UP000076408">
    <property type="component" value="Unassembled WGS sequence"/>
</dbReference>
<dbReference type="VEuPathDB" id="VectorBase:ASTEI02693"/>
<dbReference type="OMA" id="DPQDQED"/>
<dbReference type="InterPro" id="IPR027911">
    <property type="entry name" value="DUF4604"/>
</dbReference>
<feature type="region of interest" description="Disordered" evidence="1">
    <location>
        <begin position="22"/>
        <end position="138"/>
    </location>
</feature>
<dbReference type="InterPro" id="IPR040219">
    <property type="entry name" value="KIAA1143-like"/>
</dbReference>
<feature type="compositionally biased region" description="Acidic residues" evidence="1">
    <location>
        <begin position="40"/>
        <end position="52"/>
    </location>
</feature>
<evidence type="ECO:0000313" key="3">
    <source>
        <dbReference type="EnsemblMetazoa" id="ASTEI02693-PA"/>
    </source>
</evidence>
<feature type="compositionally biased region" description="Basic and acidic residues" evidence="1">
    <location>
        <begin position="95"/>
        <end position="113"/>
    </location>
</feature>
<proteinExistence type="predicted"/>
<accession>A0A182Y2K7</accession>
<keyword evidence="4" id="KW-1185">Reference proteome</keyword>
<protein>
    <submittedName>
        <fullName evidence="3">DUF4604 domain-containing protein</fullName>
    </submittedName>
</protein>
<dbReference type="VEuPathDB" id="VectorBase:ASTEI20_041619"/>
<reference evidence="4" key="1">
    <citation type="journal article" date="2014" name="Genome Biol.">
        <title>Genome analysis of a major urban malaria vector mosquito, Anopheles stephensi.</title>
        <authorList>
            <person name="Jiang X."/>
            <person name="Peery A."/>
            <person name="Hall A.B."/>
            <person name="Sharma A."/>
            <person name="Chen X.G."/>
            <person name="Waterhouse R.M."/>
            <person name="Komissarov A."/>
            <person name="Riehle M.M."/>
            <person name="Shouche Y."/>
            <person name="Sharakhova M.V."/>
            <person name="Lawson D."/>
            <person name="Pakpour N."/>
            <person name="Arensburger P."/>
            <person name="Davidson V.L."/>
            <person name="Eiglmeier K."/>
            <person name="Emrich S."/>
            <person name="George P."/>
            <person name="Kennedy R.C."/>
            <person name="Mane S.P."/>
            <person name="Maslen G."/>
            <person name="Oringanje C."/>
            <person name="Qi Y."/>
            <person name="Settlage R."/>
            <person name="Tojo M."/>
            <person name="Tubio J.M."/>
            <person name="Unger M.F."/>
            <person name="Wang B."/>
            <person name="Vernick K.D."/>
            <person name="Ribeiro J.M."/>
            <person name="James A.A."/>
            <person name="Michel K."/>
            <person name="Riehle M.A."/>
            <person name="Luckhart S."/>
            <person name="Sharakhov I.V."/>
            <person name="Tu Z."/>
        </authorList>
    </citation>
    <scope>NUCLEOTIDE SEQUENCE [LARGE SCALE GENOMIC DNA]</scope>
    <source>
        <strain evidence="4">Indian</strain>
    </source>
</reference>
<dbReference type="VEuPathDB" id="VectorBase:ASTE007820"/>
<dbReference type="PANTHER" id="PTHR31195:SF2">
    <property type="entry name" value="GEO02494P1"/>
    <property type="match status" value="1"/>
</dbReference>
<name>A0A182Y2K7_ANOST</name>
<evidence type="ECO:0000256" key="1">
    <source>
        <dbReference type="SAM" id="MobiDB-lite"/>
    </source>
</evidence>
<dbReference type="Pfam" id="PF15377">
    <property type="entry name" value="DUF4604"/>
    <property type="match status" value="1"/>
</dbReference>
<feature type="compositionally biased region" description="Basic and acidic residues" evidence="1">
    <location>
        <begin position="30"/>
        <end position="39"/>
    </location>
</feature>
<dbReference type="STRING" id="30069.A0A182Y2K7"/>
<reference evidence="3" key="2">
    <citation type="submission" date="2020-05" db="UniProtKB">
        <authorList>
            <consortium name="EnsemblMetazoa"/>
        </authorList>
    </citation>
    <scope>IDENTIFICATION</scope>
    <source>
        <strain evidence="3">Indian</strain>
    </source>
</reference>
<evidence type="ECO:0000259" key="2">
    <source>
        <dbReference type="Pfam" id="PF15377"/>
    </source>
</evidence>
<dbReference type="EnsemblMetazoa" id="ASTEI02693-RA">
    <property type="protein sequence ID" value="ASTEI02693-PA"/>
    <property type="gene ID" value="ASTEI02693"/>
</dbReference>
<dbReference type="AlphaFoldDB" id="A0A182Y2K7"/>
<dbReference type="PANTHER" id="PTHR31195">
    <property type="entry name" value="GEO02494P1"/>
    <property type="match status" value="1"/>
</dbReference>
<organism evidence="3 4">
    <name type="scientific">Anopheles stephensi</name>
    <name type="common">Indo-Pakistan malaria mosquito</name>
    <dbReference type="NCBI Taxonomy" id="30069"/>
    <lineage>
        <taxon>Eukaryota</taxon>
        <taxon>Metazoa</taxon>
        <taxon>Ecdysozoa</taxon>
        <taxon>Arthropoda</taxon>
        <taxon>Hexapoda</taxon>
        <taxon>Insecta</taxon>
        <taxon>Pterygota</taxon>
        <taxon>Neoptera</taxon>
        <taxon>Endopterygota</taxon>
        <taxon>Diptera</taxon>
        <taxon>Nematocera</taxon>
        <taxon>Culicoidea</taxon>
        <taxon>Culicidae</taxon>
        <taxon>Anophelinae</taxon>
        <taxon>Anopheles</taxon>
    </lineage>
</organism>